<protein>
    <recommendedName>
        <fullName evidence="2">DUF2231 domain-containing protein</fullName>
    </recommendedName>
</protein>
<feature type="transmembrane region" description="Helical" evidence="1">
    <location>
        <begin position="119"/>
        <end position="137"/>
    </location>
</feature>
<evidence type="ECO:0000259" key="2">
    <source>
        <dbReference type="Pfam" id="PF09990"/>
    </source>
</evidence>
<gene>
    <name evidence="3" type="ORF">CU100_19725</name>
</gene>
<dbReference type="PIRSF" id="PIRSF029509">
    <property type="entry name" value="UCP029509"/>
    <property type="match status" value="1"/>
</dbReference>
<evidence type="ECO:0000313" key="3">
    <source>
        <dbReference type="EMBL" id="PSH56242.1"/>
    </source>
</evidence>
<comment type="caution">
    <text evidence="3">The sequence shown here is derived from an EMBL/GenBank/DDBJ whole genome shotgun (WGS) entry which is preliminary data.</text>
</comment>
<name>A0A2P7APU6_9HYPH</name>
<sequence>MARELLGLATTAKIGGHPIHPMLIPFPIAFLVAAFLCDLAYWILAEAFWADASVWAIGSALVFSLAAAVAGLADFFGNPAIRALTTAWQHMIGNIVAVLLSLGNFALRLSQGSSEAVLPWGFALSAVVVLLLLYTGWKGGDLVYRHRVGMHPEATKENTEQVPSRRTAIP</sequence>
<dbReference type="Pfam" id="PF09990">
    <property type="entry name" value="DUF2231"/>
    <property type="match status" value="1"/>
</dbReference>
<dbReference type="AlphaFoldDB" id="A0A2P7APU6"/>
<feature type="transmembrane region" description="Helical" evidence="1">
    <location>
        <begin position="55"/>
        <end position="76"/>
    </location>
</feature>
<dbReference type="InterPro" id="IPR016923">
    <property type="entry name" value="UCP029509"/>
</dbReference>
<proteinExistence type="predicted"/>
<keyword evidence="1" id="KW-0812">Transmembrane</keyword>
<keyword evidence="4" id="KW-1185">Reference proteome</keyword>
<dbReference type="RefSeq" id="WP_106718291.1">
    <property type="nucleotide sequence ID" value="NZ_JACHXT010000001.1"/>
</dbReference>
<evidence type="ECO:0000313" key="4">
    <source>
        <dbReference type="Proteomes" id="UP000241158"/>
    </source>
</evidence>
<dbReference type="InterPro" id="IPR019251">
    <property type="entry name" value="DUF2231_TM"/>
</dbReference>
<feature type="domain" description="DUF2231" evidence="2">
    <location>
        <begin position="16"/>
        <end position="151"/>
    </location>
</feature>
<feature type="transmembrane region" description="Helical" evidence="1">
    <location>
        <begin position="88"/>
        <end position="107"/>
    </location>
</feature>
<evidence type="ECO:0000256" key="1">
    <source>
        <dbReference type="SAM" id="Phobius"/>
    </source>
</evidence>
<reference evidence="4" key="1">
    <citation type="submission" date="2017-11" db="EMBL/GenBank/DDBJ databases">
        <authorList>
            <person name="Kuznetsova I."/>
            <person name="Sazanova A."/>
            <person name="Chirak E."/>
            <person name="Safronova V."/>
            <person name="Willems A."/>
        </authorList>
    </citation>
    <scope>NUCLEOTIDE SEQUENCE [LARGE SCALE GENOMIC DNA]</scope>
    <source>
        <strain evidence="4">PEPV15</strain>
    </source>
</reference>
<dbReference type="Proteomes" id="UP000241158">
    <property type="component" value="Unassembled WGS sequence"/>
</dbReference>
<accession>A0A2P7APU6</accession>
<keyword evidence="1" id="KW-0472">Membrane</keyword>
<organism evidence="3 4">
    <name type="scientific">Phyllobacterium endophyticum</name>
    <dbReference type="NCBI Taxonomy" id="1149773"/>
    <lineage>
        <taxon>Bacteria</taxon>
        <taxon>Pseudomonadati</taxon>
        <taxon>Pseudomonadota</taxon>
        <taxon>Alphaproteobacteria</taxon>
        <taxon>Hyphomicrobiales</taxon>
        <taxon>Phyllobacteriaceae</taxon>
        <taxon>Phyllobacterium</taxon>
    </lineage>
</organism>
<dbReference type="EMBL" id="PGGN01000004">
    <property type="protein sequence ID" value="PSH56242.1"/>
    <property type="molecule type" value="Genomic_DNA"/>
</dbReference>
<dbReference type="OrthoDB" id="2873672at2"/>
<feature type="transmembrane region" description="Helical" evidence="1">
    <location>
        <begin position="21"/>
        <end position="43"/>
    </location>
</feature>
<keyword evidence="1" id="KW-1133">Transmembrane helix</keyword>